<evidence type="ECO:0000313" key="2">
    <source>
        <dbReference type="Proteomes" id="UP001152888"/>
    </source>
</evidence>
<dbReference type="EMBL" id="CAKOFQ010007339">
    <property type="protein sequence ID" value="CAH1998705.1"/>
    <property type="molecule type" value="Genomic_DNA"/>
</dbReference>
<organism evidence="1 2">
    <name type="scientific">Acanthoscelides obtectus</name>
    <name type="common">Bean weevil</name>
    <name type="synonym">Bruchus obtectus</name>
    <dbReference type="NCBI Taxonomy" id="200917"/>
    <lineage>
        <taxon>Eukaryota</taxon>
        <taxon>Metazoa</taxon>
        <taxon>Ecdysozoa</taxon>
        <taxon>Arthropoda</taxon>
        <taxon>Hexapoda</taxon>
        <taxon>Insecta</taxon>
        <taxon>Pterygota</taxon>
        <taxon>Neoptera</taxon>
        <taxon>Endopterygota</taxon>
        <taxon>Coleoptera</taxon>
        <taxon>Polyphaga</taxon>
        <taxon>Cucujiformia</taxon>
        <taxon>Chrysomeloidea</taxon>
        <taxon>Chrysomelidae</taxon>
        <taxon>Bruchinae</taxon>
        <taxon>Bruchini</taxon>
        <taxon>Acanthoscelides</taxon>
    </lineage>
</organism>
<proteinExistence type="predicted"/>
<comment type="caution">
    <text evidence="1">The sequence shown here is derived from an EMBL/GenBank/DDBJ whole genome shotgun (WGS) entry which is preliminary data.</text>
</comment>
<sequence>MSYAIAHLLQVSSSLKKITMKFSVPGHSCIQEVDSVHSAIERTLRKSEYSSPISLIRILLSVNSKKPYNILQMREQDFFDFNYYSVKMNYKSVPFSKVVALEFNKSFYEIRYRLSFSEAEYRSLNLRQRIGRRQSHVTAERGDILFPEILRKNDYAVVLAQHKVDAIKSMFKWMPKNDVTFYETVFSRLDKNKK</sequence>
<dbReference type="AlphaFoldDB" id="A0A9P0LSL6"/>
<name>A0A9P0LSL6_ACAOB</name>
<dbReference type="Proteomes" id="UP001152888">
    <property type="component" value="Unassembled WGS sequence"/>
</dbReference>
<evidence type="ECO:0000313" key="1">
    <source>
        <dbReference type="EMBL" id="CAH1998705.1"/>
    </source>
</evidence>
<protein>
    <submittedName>
        <fullName evidence="1">Uncharacterized protein</fullName>
    </submittedName>
</protein>
<accession>A0A9P0LSL6</accession>
<keyword evidence="2" id="KW-1185">Reference proteome</keyword>
<reference evidence="1" key="1">
    <citation type="submission" date="2022-03" db="EMBL/GenBank/DDBJ databases">
        <authorList>
            <person name="Sayadi A."/>
        </authorList>
    </citation>
    <scope>NUCLEOTIDE SEQUENCE</scope>
</reference>
<gene>
    <name evidence="1" type="ORF">ACAOBT_LOCUS24538</name>
</gene>
<dbReference type="OrthoDB" id="6750148at2759"/>